<gene>
    <name evidence="3" type="ORF">IQ247_26400</name>
</gene>
<reference evidence="3" key="1">
    <citation type="submission" date="2020-10" db="EMBL/GenBank/DDBJ databases">
        <authorList>
            <person name="Castelo-Branco R."/>
            <person name="Eusebio N."/>
            <person name="Adriana R."/>
            <person name="Vieira A."/>
            <person name="Brugerolle De Fraissinette N."/>
            <person name="Rezende De Castro R."/>
            <person name="Schneider M.P."/>
            <person name="Vasconcelos V."/>
            <person name="Leao P.N."/>
        </authorList>
    </citation>
    <scope>NUCLEOTIDE SEQUENCE</scope>
    <source>
        <strain evidence="3">LEGE 06105</strain>
    </source>
</reference>
<dbReference type="InterPro" id="IPR024983">
    <property type="entry name" value="CHAT_dom"/>
</dbReference>
<name>A0A8J7JVT1_9CYAN</name>
<proteinExistence type="predicted"/>
<dbReference type="PANTHER" id="PTHR10098:SF108">
    <property type="entry name" value="TETRATRICOPEPTIDE REPEAT PROTEIN 28"/>
    <property type="match status" value="1"/>
</dbReference>
<feature type="domain" description="CHAT" evidence="2">
    <location>
        <begin position="708"/>
        <end position="980"/>
    </location>
</feature>
<comment type="caution">
    <text evidence="3">The sequence shown here is derived from an EMBL/GenBank/DDBJ whole genome shotgun (WGS) entry which is preliminary data.</text>
</comment>
<evidence type="ECO:0000313" key="3">
    <source>
        <dbReference type="EMBL" id="MBE9216149.1"/>
    </source>
</evidence>
<dbReference type="Pfam" id="PF12770">
    <property type="entry name" value="CHAT"/>
    <property type="match status" value="1"/>
</dbReference>
<dbReference type="AlphaFoldDB" id="A0A8J7JVT1"/>
<dbReference type="InterPro" id="IPR011990">
    <property type="entry name" value="TPR-like_helical_dom_sf"/>
</dbReference>
<keyword evidence="1" id="KW-0472">Membrane</keyword>
<evidence type="ECO:0000256" key="1">
    <source>
        <dbReference type="SAM" id="Phobius"/>
    </source>
</evidence>
<dbReference type="EMBL" id="JADEWL010000142">
    <property type="protein sequence ID" value="MBE9216149.1"/>
    <property type="molecule type" value="Genomic_DNA"/>
</dbReference>
<dbReference type="RefSeq" id="WP_193924565.1">
    <property type="nucleotide sequence ID" value="NZ_JADEWL010000142.1"/>
</dbReference>
<dbReference type="SUPFAM" id="SSF48452">
    <property type="entry name" value="TPR-like"/>
    <property type="match status" value="1"/>
</dbReference>
<dbReference type="SMART" id="SM00028">
    <property type="entry name" value="TPR"/>
    <property type="match status" value="4"/>
</dbReference>
<dbReference type="Pfam" id="PF13424">
    <property type="entry name" value="TPR_12"/>
    <property type="match status" value="1"/>
</dbReference>
<keyword evidence="1" id="KW-0812">Transmembrane</keyword>
<accession>A0A8J7JVT1</accession>
<dbReference type="Gene3D" id="1.25.40.10">
    <property type="entry name" value="Tetratricopeptide repeat domain"/>
    <property type="match status" value="2"/>
</dbReference>
<dbReference type="PANTHER" id="PTHR10098">
    <property type="entry name" value="RAPSYN-RELATED"/>
    <property type="match status" value="1"/>
</dbReference>
<evidence type="ECO:0000259" key="2">
    <source>
        <dbReference type="Pfam" id="PF12770"/>
    </source>
</evidence>
<keyword evidence="1" id="KW-1133">Transmembrane helix</keyword>
<dbReference type="Proteomes" id="UP000620559">
    <property type="component" value="Unassembled WGS sequence"/>
</dbReference>
<evidence type="ECO:0000313" key="4">
    <source>
        <dbReference type="Proteomes" id="UP000620559"/>
    </source>
</evidence>
<keyword evidence="4" id="KW-1185">Reference proteome</keyword>
<protein>
    <submittedName>
        <fullName evidence="3">CHAT domain-containing protein</fullName>
    </submittedName>
</protein>
<organism evidence="3 4">
    <name type="scientific">Plectonema cf. radiosum LEGE 06105</name>
    <dbReference type="NCBI Taxonomy" id="945769"/>
    <lineage>
        <taxon>Bacteria</taxon>
        <taxon>Bacillati</taxon>
        <taxon>Cyanobacteriota</taxon>
        <taxon>Cyanophyceae</taxon>
        <taxon>Oscillatoriophycideae</taxon>
        <taxon>Oscillatoriales</taxon>
        <taxon>Microcoleaceae</taxon>
        <taxon>Plectonema</taxon>
    </lineage>
</organism>
<dbReference type="InterPro" id="IPR019734">
    <property type="entry name" value="TPR_rpt"/>
</dbReference>
<feature type="transmembrane region" description="Helical" evidence="1">
    <location>
        <begin position="31"/>
        <end position="49"/>
    </location>
</feature>
<sequence>MARKRHLFYITIQSVIRGWVNVFQSLLRNKIIIILIVGILLIVEISPVFSQIPASELNNPHSLVKEGEELYRQQQLSQAIEYFQKAAKIFGEKGDKFNQAISLTNLGRLHLELGKAKDALDNWEIAKEIYVQLGDKVGVIRSQIYQADALQKLGFYPRACGILLQSLEVSEPSCEGLRKERLELELQSLQMRVSRLIREDYELKNRRDAEYAEKGDVLEEQYDLLLLIGWRNLGDVLRGIGKLDESRFILEIIAKFDSSTNQAATLLSLGNTLTALGHLERDRNLVKYSTQSNYQPWYCSISDYILPIEAFREYQNAELQYQRIIENFPRTSIAMKAKINLLNIWLIRSKFKFSQKNDTTSLLSEAGRLLSEINISSLPHQAQVYAQINLAKSRICLTQLMGNQVDWVKVFQELQIAQEEAESTGDNRVKSYAVGNLGGFYEYRGWWLEQNSNHLKNIKDNLCKIADDCFRKAQKFTEEALYLAQPSKEPFIAYQWQSQLGRLLDNQGKRDDAITAYNGAINTLESVRYNLLAVNSDVQFSFLENIEPVYRRLLGLLLQTQVKEEASQDSLFSVEDYGEKNRRDAEYAEGRGKERIVILDGGRSSQDNLFRAIQVSESLQLAELENLLRCRLDSSKTIKIDQFEKPPAAIIHPILLEDRIEVIVQIPGTKKLRRYTTKISQGDLNEILFNLQNLRSEKKYNEQQYILPYSQKLYNWLIRPVEADLPGNGTLVFIVDSTLESIPFAMLHDGKQYLVRKYSIAVNLVSQLPSQGSSKFGKRNALLAGISKKAESFPKQLPQLPYVEDELKGIEKVVSHKLLKNEQFTSEALMNTIIKSNFKIVHLATHGNFASNREQTYIYAWDKKIKLDELDQILRIRGKTSSQPIELLVLSACETAQGDRRAALGIAGVALKAEARSTIASLWQVNDASTADLMKLFYQELSKPNMSKAEALRKVQIHFLDNSSNYKHPYYWASFILVGNWL</sequence>